<accession>A0A7J0BW96</accession>
<dbReference type="RefSeq" id="WP_174410597.1">
    <property type="nucleotide sequence ID" value="NZ_BLVP01000010.1"/>
</dbReference>
<organism evidence="1 2">
    <name type="scientific">Desulfovibrio psychrotolerans</name>
    <dbReference type="NCBI Taxonomy" id="415242"/>
    <lineage>
        <taxon>Bacteria</taxon>
        <taxon>Pseudomonadati</taxon>
        <taxon>Thermodesulfobacteriota</taxon>
        <taxon>Desulfovibrionia</taxon>
        <taxon>Desulfovibrionales</taxon>
        <taxon>Desulfovibrionaceae</taxon>
        <taxon>Desulfovibrio</taxon>
    </lineage>
</organism>
<dbReference type="Pfam" id="PF11985">
    <property type="entry name" value="Phage_Mu_Gp27"/>
    <property type="match status" value="1"/>
</dbReference>
<name>A0A7J0BW96_9BACT</name>
<keyword evidence="2" id="KW-1185">Reference proteome</keyword>
<dbReference type="InterPro" id="IPR021874">
    <property type="entry name" value="Phage_Mu_Gp27"/>
</dbReference>
<comment type="caution">
    <text evidence="1">The sequence shown here is derived from an EMBL/GenBank/DDBJ whole genome shotgun (WGS) entry which is preliminary data.</text>
</comment>
<evidence type="ECO:0000313" key="1">
    <source>
        <dbReference type="EMBL" id="GFM37987.1"/>
    </source>
</evidence>
<sequence>MPRPSSMRRLDRKILEQVHALIDGGHTVDEIHTYLQGMGAFVSRSAVGRYKKTAEDMAQEIRQTRLLADTVVRSLENAPEEKTTRLNIELLEGAILMLQQNVGDKFDAKVADMLSRATKNLVQAKSMDAALTLRLREEGRKQAMEEVSQRIKAMGSAKDLKELTDEELERRIAELVQDGNGQ</sequence>
<protein>
    <recommendedName>
        <fullName evidence="3">DUF3486 family protein</fullName>
    </recommendedName>
</protein>
<dbReference type="Proteomes" id="UP000503820">
    <property type="component" value="Unassembled WGS sequence"/>
</dbReference>
<proteinExistence type="predicted"/>
<evidence type="ECO:0008006" key="3">
    <source>
        <dbReference type="Google" id="ProtNLM"/>
    </source>
</evidence>
<dbReference type="EMBL" id="BLVP01000010">
    <property type="protein sequence ID" value="GFM37987.1"/>
    <property type="molecule type" value="Genomic_DNA"/>
</dbReference>
<reference evidence="1 2" key="1">
    <citation type="submission" date="2020-05" db="EMBL/GenBank/DDBJ databases">
        <title>Draft genome sequence of Desulfovibrio psychrotolerans JS1T.</title>
        <authorList>
            <person name="Ueno A."/>
            <person name="Tamazawa S."/>
            <person name="Tamamura S."/>
            <person name="Murakami T."/>
            <person name="Kiyama T."/>
            <person name="Inomata H."/>
            <person name="Amano Y."/>
            <person name="Miyakawa K."/>
            <person name="Tamaki H."/>
            <person name="Naganuma T."/>
            <person name="Kaneko K."/>
        </authorList>
    </citation>
    <scope>NUCLEOTIDE SEQUENCE [LARGE SCALE GENOMIC DNA]</scope>
    <source>
        <strain evidence="1 2">JS1</strain>
    </source>
</reference>
<evidence type="ECO:0000313" key="2">
    <source>
        <dbReference type="Proteomes" id="UP000503820"/>
    </source>
</evidence>
<gene>
    <name evidence="1" type="ORF">DSM19430T_26710</name>
</gene>
<dbReference type="AlphaFoldDB" id="A0A7J0BW96"/>